<organism evidence="1 2">
    <name type="scientific">Diphasiastrum complanatum</name>
    <name type="common">Issler's clubmoss</name>
    <name type="synonym">Lycopodium complanatum</name>
    <dbReference type="NCBI Taxonomy" id="34168"/>
    <lineage>
        <taxon>Eukaryota</taxon>
        <taxon>Viridiplantae</taxon>
        <taxon>Streptophyta</taxon>
        <taxon>Embryophyta</taxon>
        <taxon>Tracheophyta</taxon>
        <taxon>Lycopodiopsida</taxon>
        <taxon>Lycopodiales</taxon>
        <taxon>Lycopodiaceae</taxon>
        <taxon>Lycopodioideae</taxon>
        <taxon>Diphasiastrum</taxon>
    </lineage>
</organism>
<name>A0ACC2DGS8_DIPCM</name>
<evidence type="ECO:0000313" key="2">
    <source>
        <dbReference type="Proteomes" id="UP001162992"/>
    </source>
</evidence>
<comment type="caution">
    <text evidence="1">The sequence shown here is derived from an EMBL/GenBank/DDBJ whole genome shotgun (WGS) entry which is preliminary data.</text>
</comment>
<protein>
    <submittedName>
        <fullName evidence="1">Uncharacterized protein</fullName>
    </submittedName>
</protein>
<accession>A0ACC2DGS8</accession>
<keyword evidence="2" id="KW-1185">Reference proteome</keyword>
<evidence type="ECO:0000313" key="1">
    <source>
        <dbReference type="EMBL" id="KAJ7553500.1"/>
    </source>
</evidence>
<reference evidence="2" key="1">
    <citation type="journal article" date="2024" name="Proc. Natl. Acad. Sci. U.S.A.">
        <title>Extraordinary preservation of gene collinearity over three hundred million years revealed in homosporous lycophytes.</title>
        <authorList>
            <person name="Li C."/>
            <person name="Wickell D."/>
            <person name="Kuo L.Y."/>
            <person name="Chen X."/>
            <person name="Nie B."/>
            <person name="Liao X."/>
            <person name="Peng D."/>
            <person name="Ji J."/>
            <person name="Jenkins J."/>
            <person name="Williams M."/>
            <person name="Shu S."/>
            <person name="Plott C."/>
            <person name="Barry K."/>
            <person name="Rajasekar S."/>
            <person name="Grimwood J."/>
            <person name="Han X."/>
            <person name="Sun S."/>
            <person name="Hou Z."/>
            <person name="He W."/>
            <person name="Dai G."/>
            <person name="Sun C."/>
            <person name="Schmutz J."/>
            <person name="Leebens-Mack J.H."/>
            <person name="Li F.W."/>
            <person name="Wang L."/>
        </authorList>
    </citation>
    <scope>NUCLEOTIDE SEQUENCE [LARGE SCALE GENOMIC DNA]</scope>
    <source>
        <strain evidence="2">cv. PW_Plant_1</strain>
    </source>
</reference>
<dbReference type="EMBL" id="CM055097">
    <property type="protein sequence ID" value="KAJ7553500.1"/>
    <property type="molecule type" value="Genomic_DNA"/>
</dbReference>
<dbReference type="Proteomes" id="UP001162992">
    <property type="component" value="Chromosome 6"/>
</dbReference>
<proteinExistence type="predicted"/>
<gene>
    <name evidence="1" type="ORF">O6H91_06G100700</name>
</gene>
<sequence length="219" mass="24851">MLPHFLDTATDQGSTATRAYHAAGVPGSFFRRQFPKASLHVAMSFLSLHWLSKVPEAVEDPHAPFPVVEAFVQQAKEDLRAFLKSRAEEMVPGGLVFLLFPGREDHYHSEIQWPSKESDPSDPSDPHYLFTTEFLNSWSDLVSEGLITAETRDAFNLPTFNCSLNEVEQAVKESPYFDIRILEQKIGSWFSSADREKWACDHKVFGKMWNNIARSTLSN</sequence>